<reference evidence="3" key="1">
    <citation type="journal article" date="2019" name="Int. J. Syst. Evol. Microbiol.">
        <title>The Global Catalogue of Microorganisms (GCM) 10K type strain sequencing project: providing services to taxonomists for standard genome sequencing and annotation.</title>
        <authorList>
            <consortium name="The Broad Institute Genomics Platform"/>
            <consortium name="The Broad Institute Genome Sequencing Center for Infectious Disease"/>
            <person name="Wu L."/>
            <person name="Ma J."/>
        </authorList>
    </citation>
    <scope>NUCLEOTIDE SEQUENCE [LARGE SCALE GENOMIC DNA]</scope>
    <source>
        <strain evidence="3">JCM 30234</strain>
    </source>
</reference>
<sequence length="176" mass="19733">MKEIRLLEDRNLKSKINRYSAVSIILFAIVFFGIARTASTPDMNDSTVFNIIFAILILFGTLIIHELIHGLFFKAFSHKNKVYFGFKNGMPYAASPSSIFTRFTFAISCIAPFIIITALYIGSLYLGLLPKLIFVMVSTIHAAICSGDFYWVYEMGRAPKDAEVKATNVGIKILRS</sequence>
<name>A0ABW2UTS4_9BACI</name>
<dbReference type="Pfam" id="PF11667">
    <property type="entry name" value="DUF3267"/>
    <property type="match status" value="1"/>
</dbReference>
<keyword evidence="1" id="KW-1133">Transmembrane helix</keyword>
<feature type="transmembrane region" description="Helical" evidence="1">
    <location>
        <begin position="103"/>
        <end position="126"/>
    </location>
</feature>
<dbReference type="EMBL" id="JBHTGR010000020">
    <property type="protein sequence ID" value="MFC7747312.1"/>
    <property type="molecule type" value="Genomic_DNA"/>
</dbReference>
<keyword evidence="1" id="KW-0472">Membrane</keyword>
<dbReference type="RefSeq" id="WP_382358831.1">
    <property type="nucleotide sequence ID" value="NZ_JBHTGR010000020.1"/>
</dbReference>
<feature type="transmembrane region" description="Helical" evidence="1">
    <location>
        <begin position="132"/>
        <end position="153"/>
    </location>
</feature>
<feature type="transmembrane region" description="Helical" evidence="1">
    <location>
        <begin position="21"/>
        <end position="39"/>
    </location>
</feature>
<protein>
    <submittedName>
        <fullName evidence="2">DUF3267 domain-containing protein</fullName>
    </submittedName>
</protein>
<evidence type="ECO:0000313" key="2">
    <source>
        <dbReference type="EMBL" id="MFC7747312.1"/>
    </source>
</evidence>
<evidence type="ECO:0000313" key="3">
    <source>
        <dbReference type="Proteomes" id="UP001596620"/>
    </source>
</evidence>
<gene>
    <name evidence="2" type="ORF">ACFQU8_08705</name>
</gene>
<comment type="caution">
    <text evidence="2">The sequence shown here is derived from an EMBL/GenBank/DDBJ whole genome shotgun (WGS) entry which is preliminary data.</text>
</comment>
<accession>A0ABW2UTS4</accession>
<organism evidence="2 3">
    <name type="scientific">Lentibacillus kimchii</name>
    <dbReference type="NCBI Taxonomy" id="1542911"/>
    <lineage>
        <taxon>Bacteria</taxon>
        <taxon>Bacillati</taxon>
        <taxon>Bacillota</taxon>
        <taxon>Bacilli</taxon>
        <taxon>Bacillales</taxon>
        <taxon>Bacillaceae</taxon>
        <taxon>Lentibacillus</taxon>
    </lineage>
</organism>
<keyword evidence="3" id="KW-1185">Reference proteome</keyword>
<dbReference type="Proteomes" id="UP001596620">
    <property type="component" value="Unassembled WGS sequence"/>
</dbReference>
<proteinExistence type="predicted"/>
<evidence type="ECO:0000256" key="1">
    <source>
        <dbReference type="SAM" id="Phobius"/>
    </source>
</evidence>
<keyword evidence="1" id="KW-0812">Transmembrane</keyword>
<feature type="transmembrane region" description="Helical" evidence="1">
    <location>
        <begin position="51"/>
        <end position="73"/>
    </location>
</feature>
<dbReference type="InterPro" id="IPR021683">
    <property type="entry name" value="DUF3267"/>
</dbReference>